<feature type="compositionally biased region" description="Basic and acidic residues" evidence="1">
    <location>
        <begin position="44"/>
        <end position="69"/>
    </location>
</feature>
<feature type="region of interest" description="Disordered" evidence="1">
    <location>
        <begin position="42"/>
        <end position="69"/>
    </location>
</feature>
<sequence length="69" mass="7320">MPSPGNSIGGARAIFNSAIHPTCAALNSADSSVRCGTMQNCKIPEARGRREIGEPAKEEAESRHSDRKP</sequence>
<accession>A0AA40GCH2</accession>
<protein>
    <submittedName>
        <fullName evidence="2">Uncharacterized protein</fullName>
    </submittedName>
</protein>
<evidence type="ECO:0000256" key="1">
    <source>
        <dbReference type="SAM" id="MobiDB-lite"/>
    </source>
</evidence>
<dbReference type="Proteomes" id="UP001177670">
    <property type="component" value="Unassembled WGS sequence"/>
</dbReference>
<gene>
    <name evidence="2" type="ORF">K0M31_008004</name>
</gene>
<name>A0AA40GCH2_9HYME</name>
<reference evidence="2" key="1">
    <citation type="submission" date="2021-10" db="EMBL/GenBank/DDBJ databases">
        <title>Melipona bicolor Genome sequencing and assembly.</title>
        <authorList>
            <person name="Araujo N.S."/>
            <person name="Arias M.C."/>
        </authorList>
    </citation>
    <scope>NUCLEOTIDE SEQUENCE</scope>
    <source>
        <strain evidence="2">USP_2M_L1-L4_2017</strain>
        <tissue evidence="2">Whole body</tissue>
    </source>
</reference>
<comment type="caution">
    <text evidence="2">The sequence shown here is derived from an EMBL/GenBank/DDBJ whole genome shotgun (WGS) entry which is preliminary data.</text>
</comment>
<dbReference type="AlphaFoldDB" id="A0AA40GCH2"/>
<organism evidence="2 3">
    <name type="scientific">Melipona bicolor</name>
    <dbReference type="NCBI Taxonomy" id="60889"/>
    <lineage>
        <taxon>Eukaryota</taxon>
        <taxon>Metazoa</taxon>
        <taxon>Ecdysozoa</taxon>
        <taxon>Arthropoda</taxon>
        <taxon>Hexapoda</taxon>
        <taxon>Insecta</taxon>
        <taxon>Pterygota</taxon>
        <taxon>Neoptera</taxon>
        <taxon>Endopterygota</taxon>
        <taxon>Hymenoptera</taxon>
        <taxon>Apocrita</taxon>
        <taxon>Aculeata</taxon>
        <taxon>Apoidea</taxon>
        <taxon>Anthophila</taxon>
        <taxon>Apidae</taxon>
        <taxon>Melipona</taxon>
    </lineage>
</organism>
<evidence type="ECO:0000313" key="2">
    <source>
        <dbReference type="EMBL" id="KAK1135233.1"/>
    </source>
</evidence>
<feature type="non-terminal residue" evidence="2">
    <location>
        <position position="69"/>
    </location>
</feature>
<evidence type="ECO:0000313" key="3">
    <source>
        <dbReference type="Proteomes" id="UP001177670"/>
    </source>
</evidence>
<proteinExistence type="predicted"/>
<keyword evidence="3" id="KW-1185">Reference proteome</keyword>
<dbReference type="EMBL" id="JAHYIQ010000002">
    <property type="protein sequence ID" value="KAK1135233.1"/>
    <property type="molecule type" value="Genomic_DNA"/>
</dbReference>